<dbReference type="InterPro" id="IPR000794">
    <property type="entry name" value="Beta-ketoacyl_synthase"/>
</dbReference>
<dbReference type="GO" id="GO:0004315">
    <property type="term" value="F:3-oxoacyl-[acyl-carrier-protein] synthase activity"/>
    <property type="evidence" value="ECO:0007669"/>
    <property type="project" value="InterPro"/>
</dbReference>
<feature type="domain" description="Ketosynthase family 3 (KS3)" evidence="4">
    <location>
        <begin position="2"/>
        <end position="401"/>
    </location>
</feature>
<evidence type="ECO:0000313" key="5">
    <source>
        <dbReference type="EMBL" id="SDG56639.1"/>
    </source>
</evidence>
<keyword evidence="2 3" id="KW-0808">Transferase</keyword>
<accession>A0A1G7VBB8</accession>
<dbReference type="InterPro" id="IPR020841">
    <property type="entry name" value="PKS_Beta-ketoAc_synthase_dom"/>
</dbReference>
<dbReference type="InterPro" id="IPR016039">
    <property type="entry name" value="Thiolase-like"/>
</dbReference>
<organism evidence="5 6">
    <name type="scientific">Chitinophaga filiformis</name>
    <name type="common">Myxococcus filiformis</name>
    <name type="synonym">Flexibacter filiformis</name>
    <dbReference type="NCBI Taxonomy" id="104663"/>
    <lineage>
        <taxon>Bacteria</taxon>
        <taxon>Pseudomonadati</taxon>
        <taxon>Bacteroidota</taxon>
        <taxon>Chitinophagia</taxon>
        <taxon>Chitinophagales</taxon>
        <taxon>Chitinophagaceae</taxon>
        <taxon>Chitinophaga</taxon>
    </lineage>
</organism>
<dbReference type="RefSeq" id="WP_089834709.1">
    <property type="nucleotide sequence ID" value="NZ_FNBN01000005.1"/>
</dbReference>
<name>A0A1G7VBB8_CHIFI</name>
<dbReference type="Gene3D" id="3.40.47.10">
    <property type="match status" value="1"/>
</dbReference>
<reference evidence="5 6" key="1">
    <citation type="submission" date="2016-10" db="EMBL/GenBank/DDBJ databases">
        <authorList>
            <person name="de Groot N.N."/>
        </authorList>
    </citation>
    <scope>NUCLEOTIDE SEQUENCE [LARGE SCALE GENOMIC DNA]</scope>
    <source>
        <strain evidence="5 6">DSM 527</strain>
    </source>
</reference>
<dbReference type="InterPro" id="IPR014031">
    <property type="entry name" value="Ketoacyl_synth_C"/>
</dbReference>
<dbReference type="CDD" id="cd00834">
    <property type="entry name" value="KAS_I_II"/>
    <property type="match status" value="1"/>
</dbReference>
<dbReference type="PROSITE" id="PS00606">
    <property type="entry name" value="KS3_1"/>
    <property type="match status" value="1"/>
</dbReference>
<sequence length="404" mass="43167">MAERVFITGLGMITAIGDNVADNLLSLRAQKSGLDFTRQLDTIYKEVLPVAEVKHTTPALSEMAGVAGKEGYTRTTLLGLIAMQEALQHAGLSSLEDESTGFINASTVGGMCDTENVYFDIADPAKRGDFIKYIDTLDCADCTQQIADVVGINGPMTTISTACSSSANALMYGARLIKAGLVRRVICGGTEALTRFTLNGFNSLKNIDKRPCRPFDNDRNGLNLGEGAAYLVLESESLVKERNATVLATLDGYANTNEAFHPTAPSPDGDGAYAAMKTAMEMGGCTPADIQYVNVHGTATLSNDVAEGMALQRLFGENVPKFSSTKPFTGHALAAAGGIEAIYAVLAISHQIIFPNLHFKEKMQELNITPETQLLEQYPVRHVLSNSFGFGGNNASLLISKYEG</sequence>
<comment type="similarity">
    <text evidence="1 3">Belongs to the thiolase-like superfamily. Beta-ketoacyl-ACP synthases family.</text>
</comment>
<dbReference type="Pfam" id="PF00109">
    <property type="entry name" value="ketoacyl-synt"/>
    <property type="match status" value="1"/>
</dbReference>
<dbReference type="InterPro" id="IPR018201">
    <property type="entry name" value="Ketoacyl_synth_AS"/>
</dbReference>
<dbReference type="PANTHER" id="PTHR11712">
    <property type="entry name" value="POLYKETIDE SYNTHASE-RELATED"/>
    <property type="match status" value="1"/>
</dbReference>
<evidence type="ECO:0000313" key="6">
    <source>
        <dbReference type="Proteomes" id="UP000199045"/>
    </source>
</evidence>
<dbReference type="PROSITE" id="PS52004">
    <property type="entry name" value="KS3_2"/>
    <property type="match status" value="1"/>
</dbReference>
<dbReference type="AlphaFoldDB" id="A0A1G7VBB8"/>
<evidence type="ECO:0000256" key="2">
    <source>
        <dbReference type="ARBA" id="ARBA00022679"/>
    </source>
</evidence>
<dbReference type="InterPro" id="IPR014030">
    <property type="entry name" value="Ketoacyl_synth_N"/>
</dbReference>
<evidence type="ECO:0000259" key="4">
    <source>
        <dbReference type="PROSITE" id="PS52004"/>
    </source>
</evidence>
<dbReference type="EMBL" id="FNBN01000005">
    <property type="protein sequence ID" value="SDG56639.1"/>
    <property type="molecule type" value="Genomic_DNA"/>
</dbReference>
<dbReference type="Pfam" id="PF02801">
    <property type="entry name" value="Ketoacyl-synt_C"/>
    <property type="match status" value="1"/>
</dbReference>
<dbReference type="Proteomes" id="UP000199045">
    <property type="component" value="Unassembled WGS sequence"/>
</dbReference>
<dbReference type="STRING" id="104663.SAMN04488121_10537"/>
<dbReference type="SMART" id="SM00825">
    <property type="entry name" value="PKS_KS"/>
    <property type="match status" value="1"/>
</dbReference>
<dbReference type="GO" id="GO:0005829">
    <property type="term" value="C:cytosol"/>
    <property type="evidence" value="ECO:0007669"/>
    <property type="project" value="TreeGrafter"/>
</dbReference>
<dbReference type="GO" id="GO:0006633">
    <property type="term" value="P:fatty acid biosynthetic process"/>
    <property type="evidence" value="ECO:0007669"/>
    <property type="project" value="InterPro"/>
</dbReference>
<proteinExistence type="inferred from homology"/>
<evidence type="ECO:0000256" key="1">
    <source>
        <dbReference type="ARBA" id="ARBA00008467"/>
    </source>
</evidence>
<dbReference type="OrthoDB" id="9808669at2"/>
<protein>
    <submittedName>
        <fullName evidence="5">3-oxoacyl-[acyl-carrier-protein] synthase-1</fullName>
    </submittedName>
</protein>
<gene>
    <name evidence="5" type="ORF">SAMN04488121_10537</name>
</gene>
<dbReference type="PANTHER" id="PTHR11712:SF320">
    <property type="entry name" value="BETA-KETOACYL SYNTHASE"/>
    <property type="match status" value="1"/>
</dbReference>
<dbReference type="SUPFAM" id="SSF53901">
    <property type="entry name" value="Thiolase-like"/>
    <property type="match status" value="2"/>
</dbReference>
<evidence type="ECO:0000256" key="3">
    <source>
        <dbReference type="RuleBase" id="RU003694"/>
    </source>
</evidence>